<evidence type="ECO:0000256" key="4">
    <source>
        <dbReference type="ARBA" id="ARBA00022679"/>
    </source>
</evidence>
<evidence type="ECO:0000256" key="2">
    <source>
        <dbReference type="ARBA" id="ARBA00009948"/>
    </source>
</evidence>
<keyword evidence="3 7" id="KW-0028">Amino-acid biosynthesis</keyword>
<dbReference type="PANTHER" id="PTHR21090:SF5">
    <property type="entry name" value="PENTAFUNCTIONAL AROM POLYPEPTIDE"/>
    <property type="match status" value="1"/>
</dbReference>
<feature type="binding site" evidence="7">
    <location>
        <position position="105"/>
    </location>
    <ligand>
        <name>phosphoenolpyruvate</name>
        <dbReference type="ChEBI" id="CHEBI:58702"/>
    </ligand>
</feature>
<keyword evidence="10" id="KW-1185">Reference proteome</keyword>
<comment type="catalytic activity">
    <reaction evidence="6">
        <text>3-phosphoshikimate + phosphoenolpyruvate = 5-O-(1-carboxyvinyl)-3-phosphoshikimate + phosphate</text>
        <dbReference type="Rhea" id="RHEA:21256"/>
        <dbReference type="ChEBI" id="CHEBI:43474"/>
        <dbReference type="ChEBI" id="CHEBI:57701"/>
        <dbReference type="ChEBI" id="CHEBI:58702"/>
        <dbReference type="ChEBI" id="CHEBI:145989"/>
        <dbReference type="EC" id="2.5.1.19"/>
    </reaction>
    <physiologicalReaction direction="left-to-right" evidence="6">
        <dbReference type="Rhea" id="RHEA:21257"/>
    </physiologicalReaction>
</comment>
<dbReference type="EC" id="2.5.1.19" evidence="7"/>
<dbReference type="NCBIfam" id="TIGR01356">
    <property type="entry name" value="aroA"/>
    <property type="match status" value="1"/>
</dbReference>
<evidence type="ECO:0000256" key="3">
    <source>
        <dbReference type="ARBA" id="ARBA00022605"/>
    </source>
</evidence>
<dbReference type="InterPro" id="IPR036968">
    <property type="entry name" value="Enolpyruvate_Tfrase_sf"/>
</dbReference>
<feature type="binding site" evidence="7">
    <location>
        <position position="181"/>
    </location>
    <ligand>
        <name>3-phosphoshikimate</name>
        <dbReference type="ChEBI" id="CHEBI:145989"/>
    </ligand>
</feature>
<sequence length="442" mass="46065">MAANPTAPTALWPAPHARGAVDATVHVPGSKSVTNRALVLAALASEPGWLRRPLRSRDTLLMAGALRAMGVGIDEGVGPDGSGEAWRVLPAGLRGPATVDVGNAGTVMRFLPPVATLAAGDIRFDGDPRSYERPLHGVIDALRVLGARIDDDARGALPLTVHGGGALDGGPVSIDASSSSQFVSALLLSGPRFNQGVEVRHTGRSLPSLPHIRMTVDMLRAVGAQVDTPESGGEPNVWRVTPGALLGRDLTVEPDLSNAQPFLAAALVTGGRVLIPDWPSRTTQPGDRLREIFTEMGGSCELTEYGLEFTGSGRIHGIDVDLGDVGELTPGIAAVAALADTPSTLRGVSHLRLHETDRLAALTKEINELGGDVTETADGLRIRPRKLHGGVFHTYEDHRMATAGAIIGLAVAGVQIENVATTAKTLPDFPDLWTGMLGSDGA</sequence>
<evidence type="ECO:0000256" key="6">
    <source>
        <dbReference type="ARBA" id="ARBA00044633"/>
    </source>
</evidence>
<feature type="binding site" evidence="7">
    <location>
        <position position="133"/>
    </location>
    <ligand>
        <name>phosphoenolpyruvate</name>
        <dbReference type="ChEBI" id="CHEBI:58702"/>
    </ligand>
</feature>
<evidence type="ECO:0000313" key="10">
    <source>
        <dbReference type="Proteomes" id="UP001474181"/>
    </source>
</evidence>
<evidence type="ECO:0000259" key="8">
    <source>
        <dbReference type="Pfam" id="PF00275"/>
    </source>
</evidence>
<feature type="binding site" evidence="7">
    <location>
        <position position="36"/>
    </location>
    <ligand>
        <name>3-phosphoshikimate</name>
        <dbReference type="ChEBI" id="CHEBI:145989"/>
    </ligand>
</feature>
<dbReference type="PROSITE" id="PS00885">
    <property type="entry name" value="EPSP_SYNTHASE_2"/>
    <property type="match status" value="1"/>
</dbReference>
<feature type="active site" description="Proton acceptor" evidence="7">
    <location>
        <position position="327"/>
    </location>
</feature>
<comment type="function">
    <text evidence="7">Catalyzes the transfer of the enolpyruvyl moiety of phosphoenolpyruvate (PEP) to the 5-hydroxyl of shikimate-3-phosphate (S3P) to produce enolpyruvyl shikimate-3-phosphate and inorganic phosphate.</text>
</comment>
<dbReference type="PIRSF" id="PIRSF000505">
    <property type="entry name" value="EPSPS"/>
    <property type="match status" value="1"/>
</dbReference>
<comment type="caution">
    <text evidence="9">The sequence shown here is derived from an EMBL/GenBank/DDBJ whole genome shotgun (WGS) entry which is preliminary data.</text>
</comment>
<dbReference type="InterPro" id="IPR001986">
    <property type="entry name" value="Enolpyruvate_Tfrase_dom"/>
</dbReference>
<dbReference type="CDD" id="cd01556">
    <property type="entry name" value="EPSP_synthase"/>
    <property type="match status" value="1"/>
</dbReference>
<gene>
    <name evidence="7 9" type="primary">aroA</name>
    <name evidence="9" type="ORF">ABT404_39275</name>
</gene>
<dbReference type="InterPro" id="IPR023193">
    <property type="entry name" value="EPSP_synthase_CS"/>
</dbReference>
<dbReference type="Proteomes" id="UP001474181">
    <property type="component" value="Unassembled WGS sequence"/>
</dbReference>
<evidence type="ECO:0000256" key="1">
    <source>
        <dbReference type="ARBA" id="ARBA00004811"/>
    </source>
</evidence>
<feature type="binding site" evidence="7">
    <location>
        <position position="358"/>
    </location>
    <ligand>
        <name>phosphoenolpyruvate</name>
        <dbReference type="ChEBI" id="CHEBI:58702"/>
    </ligand>
</feature>
<dbReference type="InterPro" id="IPR013792">
    <property type="entry name" value="RNA3'P_cycl/enolpyr_Trfase_a/b"/>
</dbReference>
<feature type="binding site" evidence="7">
    <location>
        <position position="32"/>
    </location>
    <ligand>
        <name>3-phosphoshikimate</name>
        <dbReference type="ChEBI" id="CHEBI:145989"/>
    </ligand>
</feature>
<accession>A0ABV1X8T8</accession>
<keyword evidence="7" id="KW-0963">Cytoplasm</keyword>
<dbReference type="EMBL" id="JBEPEK010000439">
    <property type="protein sequence ID" value="MER7185440.1"/>
    <property type="molecule type" value="Genomic_DNA"/>
</dbReference>
<dbReference type="PANTHER" id="PTHR21090">
    <property type="entry name" value="AROM/DEHYDROQUINATE SYNTHASE"/>
    <property type="match status" value="1"/>
</dbReference>
<dbReference type="PROSITE" id="PS00104">
    <property type="entry name" value="EPSP_SYNTHASE_1"/>
    <property type="match status" value="1"/>
</dbReference>
<evidence type="ECO:0000256" key="7">
    <source>
        <dbReference type="HAMAP-Rule" id="MF_00210"/>
    </source>
</evidence>
<name>A0ABV1X8T8_9ACTN</name>
<comment type="subunit">
    <text evidence="7">Monomer.</text>
</comment>
<evidence type="ECO:0000256" key="5">
    <source>
        <dbReference type="ARBA" id="ARBA00023141"/>
    </source>
</evidence>
<feature type="binding site" evidence="7">
    <location>
        <position position="31"/>
    </location>
    <ligand>
        <name>phosphoenolpyruvate</name>
        <dbReference type="ChEBI" id="CHEBI:58702"/>
    </ligand>
</feature>
<feature type="binding site" evidence="7">
    <location>
        <position position="327"/>
    </location>
    <ligand>
        <name>3-phosphoshikimate</name>
        <dbReference type="ChEBI" id="CHEBI:145989"/>
    </ligand>
</feature>
<feature type="domain" description="Enolpyruvate transferase" evidence="8">
    <location>
        <begin position="18"/>
        <end position="431"/>
    </location>
</feature>
<feature type="binding site" evidence="7">
    <location>
        <position position="424"/>
    </location>
    <ligand>
        <name>phosphoenolpyruvate</name>
        <dbReference type="ChEBI" id="CHEBI:58702"/>
    </ligand>
</feature>
<feature type="binding site" evidence="7">
    <location>
        <position position="180"/>
    </location>
    <ligand>
        <name>3-phosphoshikimate</name>
        <dbReference type="ChEBI" id="CHEBI:145989"/>
    </ligand>
</feature>
<dbReference type="SUPFAM" id="SSF55205">
    <property type="entry name" value="EPT/RTPC-like"/>
    <property type="match status" value="1"/>
</dbReference>
<feature type="binding site" evidence="7">
    <location>
        <position position="399"/>
    </location>
    <ligand>
        <name>phosphoenolpyruvate</name>
        <dbReference type="ChEBI" id="CHEBI:58702"/>
    </ligand>
</feature>
<evidence type="ECO:0000313" key="9">
    <source>
        <dbReference type="EMBL" id="MER7185440.1"/>
    </source>
</evidence>
<feature type="binding site" evidence="7">
    <location>
        <position position="354"/>
    </location>
    <ligand>
        <name>3-phosphoshikimate</name>
        <dbReference type="ChEBI" id="CHEBI:145989"/>
    </ligand>
</feature>
<dbReference type="Gene3D" id="3.65.10.10">
    <property type="entry name" value="Enolpyruvate transferase domain"/>
    <property type="match status" value="2"/>
</dbReference>
<keyword evidence="5 7" id="KW-0057">Aromatic amino acid biosynthesis</keyword>
<dbReference type="RefSeq" id="WP_350788338.1">
    <property type="nucleotide sequence ID" value="NZ_JBEPEK010000439.1"/>
</dbReference>
<feature type="binding site" evidence="7">
    <location>
        <position position="31"/>
    </location>
    <ligand>
        <name>3-phosphoshikimate</name>
        <dbReference type="ChEBI" id="CHEBI:145989"/>
    </ligand>
</feature>
<feature type="binding site" evidence="7">
    <location>
        <position position="208"/>
    </location>
    <ligand>
        <name>3-phosphoshikimate</name>
        <dbReference type="ChEBI" id="CHEBI:145989"/>
    </ligand>
</feature>
<protein>
    <recommendedName>
        <fullName evidence="7">3-phosphoshikimate 1-carboxyvinyltransferase</fullName>
        <ecNumber evidence="7">2.5.1.19</ecNumber>
    </recommendedName>
    <alternativeName>
        <fullName evidence="7">5-enolpyruvylshikimate-3-phosphate synthase</fullName>
        <shortName evidence="7">EPSP synthase</shortName>
        <shortName evidence="7">EPSPS</shortName>
    </alternativeName>
</protein>
<comment type="subcellular location">
    <subcellularLocation>
        <location evidence="7">Cytoplasm</location>
    </subcellularLocation>
</comment>
<dbReference type="GO" id="GO:0003866">
    <property type="term" value="F:3-phosphoshikimate 1-carboxyvinyltransferase activity"/>
    <property type="evidence" value="ECO:0007669"/>
    <property type="project" value="UniProtKB-EC"/>
</dbReference>
<dbReference type="InterPro" id="IPR006264">
    <property type="entry name" value="EPSP_synthase"/>
</dbReference>
<dbReference type="Pfam" id="PF00275">
    <property type="entry name" value="EPSP_synthase"/>
    <property type="match status" value="1"/>
</dbReference>
<comment type="caution">
    <text evidence="7">Lacks conserved residue(s) required for the propagation of feature annotation.</text>
</comment>
<organism evidence="9 10">
    <name type="scientific">Streptomyces hyaluromycini</name>
    <dbReference type="NCBI Taxonomy" id="1377993"/>
    <lineage>
        <taxon>Bacteria</taxon>
        <taxon>Bacillati</taxon>
        <taxon>Actinomycetota</taxon>
        <taxon>Actinomycetes</taxon>
        <taxon>Kitasatosporales</taxon>
        <taxon>Streptomycetaceae</taxon>
        <taxon>Streptomyces</taxon>
    </lineage>
</organism>
<proteinExistence type="inferred from homology"/>
<reference evidence="9 10" key="1">
    <citation type="submission" date="2024-06" db="EMBL/GenBank/DDBJ databases">
        <title>The Natural Products Discovery Center: Release of the First 8490 Sequenced Strains for Exploring Actinobacteria Biosynthetic Diversity.</title>
        <authorList>
            <person name="Kalkreuter E."/>
            <person name="Kautsar S.A."/>
            <person name="Yang D."/>
            <person name="Bader C.D."/>
            <person name="Teijaro C.N."/>
            <person name="Fluegel L."/>
            <person name="Davis C.M."/>
            <person name="Simpson J.R."/>
            <person name="Lauterbach L."/>
            <person name="Steele A.D."/>
            <person name="Gui C."/>
            <person name="Meng S."/>
            <person name="Li G."/>
            <person name="Viehrig K."/>
            <person name="Ye F."/>
            <person name="Su P."/>
            <person name="Kiefer A.F."/>
            <person name="Nichols A."/>
            <person name="Cepeda A.J."/>
            <person name="Yan W."/>
            <person name="Fan B."/>
            <person name="Jiang Y."/>
            <person name="Adhikari A."/>
            <person name="Zheng C.-J."/>
            <person name="Schuster L."/>
            <person name="Cowan T.M."/>
            <person name="Smanski M.J."/>
            <person name="Chevrette M.G."/>
            <person name="De Carvalho L.P.S."/>
            <person name="Shen B."/>
        </authorList>
    </citation>
    <scope>NUCLEOTIDE SEQUENCE [LARGE SCALE GENOMIC DNA]</scope>
    <source>
        <strain evidence="9 10">NPDC000234</strain>
    </source>
</reference>
<feature type="binding site" evidence="7">
    <location>
        <position position="179"/>
    </location>
    <ligand>
        <name>3-phosphoshikimate</name>
        <dbReference type="ChEBI" id="CHEBI:145989"/>
    </ligand>
</feature>
<comment type="pathway">
    <text evidence="1 7">Metabolic intermediate biosynthesis; chorismate biosynthesis; chorismate from D-erythrose 4-phosphate and phosphoenolpyruvate: step 6/7.</text>
</comment>
<dbReference type="HAMAP" id="MF_00210">
    <property type="entry name" value="EPSP_synth"/>
    <property type="match status" value="1"/>
</dbReference>
<comment type="similarity">
    <text evidence="2 7">Belongs to the EPSP synthase family.</text>
</comment>
<keyword evidence="4 7" id="KW-0808">Transferase</keyword>
<feature type="binding site" evidence="7">
    <location>
        <position position="181"/>
    </location>
    <ligand>
        <name>phosphoenolpyruvate</name>
        <dbReference type="ChEBI" id="CHEBI:58702"/>
    </ligand>
</feature>